<organism evidence="1 2">
    <name type="scientific">Suillus placidus</name>
    <dbReference type="NCBI Taxonomy" id="48579"/>
    <lineage>
        <taxon>Eukaryota</taxon>
        <taxon>Fungi</taxon>
        <taxon>Dikarya</taxon>
        <taxon>Basidiomycota</taxon>
        <taxon>Agaricomycotina</taxon>
        <taxon>Agaricomycetes</taxon>
        <taxon>Agaricomycetidae</taxon>
        <taxon>Boletales</taxon>
        <taxon>Suillineae</taxon>
        <taxon>Suillaceae</taxon>
        <taxon>Suillus</taxon>
    </lineage>
</organism>
<accession>A0A9P7D6P1</accession>
<dbReference type="OrthoDB" id="2804090at2759"/>
<evidence type="ECO:0000313" key="1">
    <source>
        <dbReference type="EMBL" id="KAG1781439.1"/>
    </source>
</evidence>
<sequence>MPTALSMFKSNTTFQDGWLQAYDTRTIAVQGNLVITMPNMDFIPAFHHFEEENIQARADGCFGAIDCFQWPQAYDHIFCNSTCIPRKEAFPSPHPLHWAWFTPTQEDFKPIPGNSFPVGTLTTDKVEGLDSLRKLAEKQVQDCRANRQGKNDAVVSRVLSLRHGISRLKMHPLTFRDLLMFVTDAQRLCLEIHSFMNWILLAQPCITAGDRTAVTFFNHFSRPPIVPHSLPL</sequence>
<dbReference type="EMBL" id="JABBWD010000005">
    <property type="protein sequence ID" value="KAG1781439.1"/>
    <property type="molecule type" value="Genomic_DNA"/>
</dbReference>
<keyword evidence="2" id="KW-1185">Reference proteome</keyword>
<reference evidence="1" key="1">
    <citation type="journal article" date="2020" name="New Phytol.">
        <title>Comparative genomics reveals dynamic genome evolution in host specialist ectomycorrhizal fungi.</title>
        <authorList>
            <person name="Lofgren L.A."/>
            <person name="Nguyen N.H."/>
            <person name="Vilgalys R."/>
            <person name="Ruytinx J."/>
            <person name="Liao H.L."/>
            <person name="Branco S."/>
            <person name="Kuo A."/>
            <person name="LaButti K."/>
            <person name="Lipzen A."/>
            <person name="Andreopoulos W."/>
            <person name="Pangilinan J."/>
            <person name="Riley R."/>
            <person name="Hundley H."/>
            <person name="Na H."/>
            <person name="Barry K."/>
            <person name="Grigoriev I.V."/>
            <person name="Stajich J.E."/>
            <person name="Kennedy P.G."/>
        </authorList>
    </citation>
    <scope>NUCLEOTIDE SEQUENCE</scope>
    <source>
        <strain evidence="1">DOB743</strain>
    </source>
</reference>
<name>A0A9P7D6P1_9AGAM</name>
<dbReference type="Proteomes" id="UP000714275">
    <property type="component" value="Unassembled WGS sequence"/>
</dbReference>
<comment type="caution">
    <text evidence="1">The sequence shown here is derived from an EMBL/GenBank/DDBJ whole genome shotgun (WGS) entry which is preliminary data.</text>
</comment>
<protein>
    <submittedName>
        <fullName evidence="1">Uncharacterized protein</fullName>
    </submittedName>
</protein>
<dbReference type="AlphaFoldDB" id="A0A9P7D6P1"/>
<gene>
    <name evidence="1" type="ORF">EV702DRAFT_1192928</name>
</gene>
<proteinExistence type="predicted"/>
<evidence type="ECO:0000313" key="2">
    <source>
        <dbReference type="Proteomes" id="UP000714275"/>
    </source>
</evidence>